<evidence type="ECO:0000313" key="2">
    <source>
        <dbReference type="Proteomes" id="UP001139157"/>
    </source>
</evidence>
<dbReference type="EMBL" id="JAMRXG010000018">
    <property type="protein sequence ID" value="MCM6778040.1"/>
    <property type="molecule type" value="Genomic_DNA"/>
</dbReference>
<keyword evidence="2" id="KW-1185">Reference proteome</keyword>
<comment type="caution">
    <text evidence="1">The sequence shown here is derived from an EMBL/GenBank/DDBJ whole genome shotgun (WGS) entry which is preliminary data.</text>
</comment>
<dbReference type="RefSeq" id="WP_251917496.1">
    <property type="nucleotide sequence ID" value="NZ_JAMRXG010000018.1"/>
</dbReference>
<proteinExistence type="predicted"/>
<dbReference type="AlphaFoldDB" id="A0A9X2ECV0"/>
<evidence type="ECO:0000313" key="1">
    <source>
        <dbReference type="EMBL" id="MCM6778040.1"/>
    </source>
</evidence>
<gene>
    <name evidence="1" type="ORF">NDR86_31605</name>
</gene>
<name>A0A9X2ECV0_9NOCA</name>
<dbReference type="Proteomes" id="UP001139157">
    <property type="component" value="Unassembled WGS sequence"/>
</dbReference>
<reference evidence="1" key="1">
    <citation type="submission" date="2022-06" db="EMBL/GenBank/DDBJ databases">
        <title>Novel species in genus nocardia.</title>
        <authorList>
            <person name="Li F."/>
        </authorList>
    </citation>
    <scope>NUCLEOTIDE SEQUENCE</scope>
    <source>
        <strain evidence="1">CDC141</strain>
    </source>
</reference>
<protein>
    <submittedName>
        <fullName evidence="1">Uncharacterized protein</fullName>
    </submittedName>
</protein>
<sequence>MPTALLPQTSADHFAEQHAISGLVLAAVGEIWGRTAPDDFDDWFDANIDQIVAAITLGQRRAVIGADDYVAAVLAELETPVEADVEIDPAPLVGVASDGRGLDGLMYGPIITAKHHVALGESPGMAWSSAGQAALMQVQTQLADASRVAVGLGITARRGVGYVRMLNRPSCSRCAVLAGRWYRKAGFLRHPRCDCRHIPSTRRRARSLATDARKYFDSLTEAEQNRAFTVSGAEAIRDGSDIAQVVNARRGMNEAGVYGRTLLITTEGVTRRGLAGKRIRARGRTPKRTPRLMPEAIYQIAEDRADVLRLLHLNGYLR</sequence>
<accession>A0A9X2ECV0</accession>
<organism evidence="1 2">
    <name type="scientific">Nocardia pulmonis</name>
    <dbReference type="NCBI Taxonomy" id="2951408"/>
    <lineage>
        <taxon>Bacteria</taxon>
        <taxon>Bacillati</taxon>
        <taxon>Actinomycetota</taxon>
        <taxon>Actinomycetes</taxon>
        <taxon>Mycobacteriales</taxon>
        <taxon>Nocardiaceae</taxon>
        <taxon>Nocardia</taxon>
    </lineage>
</organism>